<dbReference type="GO" id="GO:0005886">
    <property type="term" value="C:plasma membrane"/>
    <property type="evidence" value="ECO:0007669"/>
    <property type="project" value="TreeGrafter"/>
</dbReference>
<keyword evidence="2 5" id="KW-0812">Transmembrane</keyword>
<dbReference type="KEGG" id="oxy:HCG48_02885"/>
<reference evidence="6 7" key="1">
    <citation type="submission" date="2020-04" db="EMBL/GenBank/DDBJ databases">
        <authorList>
            <person name="Basu S."/>
            <person name="Maruthanayagam V."/>
            <person name="Chakraborty S."/>
            <person name="Pramanik A."/>
            <person name="Mukherjee J."/>
            <person name="Brink B."/>
        </authorList>
    </citation>
    <scope>NUCLEOTIDE SEQUENCE [LARGE SCALE GENOMIC DNA]</scope>
    <source>
        <strain evidence="6 7">AP17</strain>
    </source>
</reference>
<dbReference type="PANTHER" id="PTHR33514">
    <property type="entry name" value="PROTEIN ABCI12, CHLOROPLASTIC"/>
    <property type="match status" value="1"/>
</dbReference>
<gene>
    <name evidence="6" type="ORF">HCG48_02885</name>
</gene>
<dbReference type="AlphaFoldDB" id="A0A6H1TTW9"/>
<comment type="subcellular location">
    <subcellularLocation>
        <location evidence="1">Membrane</location>
        <topology evidence="1">Multi-pass membrane protein</topology>
    </subcellularLocation>
</comment>
<sequence length="328" mass="37579">MDLLRSLPLGLYLEQPITWLHHLDPRVKLVWLTSFLLAPVLANPQWRIGLVLFLFVLTVAAAIPLRVWRTQMGWLLVVSTTLLCVTAIAPDGLSVNHQPRLPAHEIAFVSEPAPADPDAEPNPWYDPFGWFKPGPPAAETAPPLPQPTDYDYVLFEKGNVQMTRRSLDLGLRIGTLFFTLLYSTNLFLLTTASEEITAGLEDFMSPLRRFNVPVTEISLTLTLSLRFIPLVLEEIQNLIRSVRTRAINWKKLGFRGTTKVWLAVVERLLENLLLRAEQISSAMIVRGFTTPQDHRVQWHELRLKRRDWTAIAVLVVFWIVRLRWGWEV</sequence>
<organism evidence="6 7">
    <name type="scientific">Oxynema aestuarii AP17</name>
    <dbReference type="NCBI Taxonomy" id="2064643"/>
    <lineage>
        <taxon>Bacteria</taxon>
        <taxon>Bacillati</taxon>
        <taxon>Cyanobacteriota</taxon>
        <taxon>Cyanophyceae</taxon>
        <taxon>Oscillatoriophycideae</taxon>
        <taxon>Oscillatoriales</taxon>
        <taxon>Oscillatoriaceae</taxon>
        <taxon>Oxynema</taxon>
        <taxon>Oxynema aestuarii</taxon>
    </lineage>
</organism>
<dbReference type="PANTHER" id="PTHR33514:SF13">
    <property type="entry name" value="PROTEIN ABCI12, CHLOROPLASTIC"/>
    <property type="match status" value="1"/>
</dbReference>
<evidence type="ECO:0000256" key="5">
    <source>
        <dbReference type="SAM" id="Phobius"/>
    </source>
</evidence>
<dbReference type="EMBL" id="CP051167">
    <property type="protein sequence ID" value="QIZ69656.1"/>
    <property type="molecule type" value="Genomic_DNA"/>
</dbReference>
<dbReference type="Proteomes" id="UP000500857">
    <property type="component" value="Chromosome"/>
</dbReference>
<keyword evidence="7" id="KW-1185">Reference proteome</keyword>
<name>A0A6H1TTW9_9CYAN</name>
<dbReference type="CDD" id="cd16914">
    <property type="entry name" value="EcfT"/>
    <property type="match status" value="1"/>
</dbReference>
<dbReference type="Pfam" id="PF02361">
    <property type="entry name" value="CbiQ"/>
    <property type="match status" value="1"/>
</dbReference>
<protein>
    <submittedName>
        <fullName evidence="6">Energy-coupling factor transporter transmembrane protein EcfT</fullName>
    </submittedName>
</protein>
<evidence type="ECO:0000256" key="1">
    <source>
        <dbReference type="ARBA" id="ARBA00004141"/>
    </source>
</evidence>
<dbReference type="RefSeq" id="WP_168567813.1">
    <property type="nucleotide sequence ID" value="NZ_CP051167.1"/>
</dbReference>
<feature type="transmembrane region" description="Helical" evidence="5">
    <location>
        <begin position="49"/>
        <end position="68"/>
    </location>
</feature>
<dbReference type="InterPro" id="IPR003339">
    <property type="entry name" value="ABC/ECF_trnsptr_transmembrane"/>
</dbReference>
<evidence type="ECO:0000256" key="2">
    <source>
        <dbReference type="ARBA" id="ARBA00022692"/>
    </source>
</evidence>
<accession>A0A6H1TTW9</accession>
<evidence type="ECO:0000256" key="3">
    <source>
        <dbReference type="ARBA" id="ARBA00022989"/>
    </source>
</evidence>
<feature type="transmembrane region" description="Helical" evidence="5">
    <location>
        <begin position="74"/>
        <end position="93"/>
    </location>
</feature>
<evidence type="ECO:0000256" key="4">
    <source>
        <dbReference type="ARBA" id="ARBA00023136"/>
    </source>
</evidence>
<evidence type="ECO:0000313" key="7">
    <source>
        <dbReference type="Proteomes" id="UP000500857"/>
    </source>
</evidence>
<proteinExistence type="predicted"/>
<keyword evidence="4 5" id="KW-0472">Membrane</keyword>
<evidence type="ECO:0000313" key="6">
    <source>
        <dbReference type="EMBL" id="QIZ69656.1"/>
    </source>
</evidence>
<keyword evidence="3 5" id="KW-1133">Transmembrane helix</keyword>